<dbReference type="EMBL" id="VUMN01000025">
    <property type="protein sequence ID" value="MSS59188.1"/>
    <property type="molecule type" value="Genomic_DNA"/>
</dbReference>
<keyword evidence="2" id="KW-1185">Reference proteome</keyword>
<evidence type="ECO:0000313" key="1">
    <source>
        <dbReference type="EMBL" id="MSS59188.1"/>
    </source>
</evidence>
<protein>
    <submittedName>
        <fullName evidence="1">Inorganic pyrophosphatase</fullName>
    </submittedName>
</protein>
<gene>
    <name evidence="1" type="ORF">FYJ51_09805</name>
</gene>
<accession>A0A7X2NTI3</accession>
<name>A0A7X2NTI3_9FIRM</name>
<reference evidence="1 2" key="1">
    <citation type="submission" date="2019-08" db="EMBL/GenBank/DDBJ databases">
        <title>In-depth cultivation of the pig gut microbiome towards novel bacterial diversity and tailored functional studies.</title>
        <authorList>
            <person name="Wylensek D."/>
            <person name="Hitch T.C.A."/>
            <person name="Clavel T."/>
        </authorList>
    </citation>
    <scope>NUCLEOTIDE SEQUENCE [LARGE SCALE GENOMIC DNA]</scope>
    <source>
        <strain evidence="1 2">Oil+RF-744-GAM-WT-6</strain>
    </source>
</reference>
<dbReference type="Proteomes" id="UP000461880">
    <property type="component" value="Unassembled WGS sequence"/>
</dbReference>
<evidence type="ECO:0000313" key="2">
    <source>
        <dbReference type="Proteomes" id="UP000461880"/>
    </source>
</evidence>
<dbReference type="AlphaFoldDB" id="A0A7X2NTI3"/>
<sequence length="129" mass="14710">MAEYENNAYFWQKLDTLYLSSQLKITRRKGESHPEFPNLVYPVEYGHLEDTNGEPEGVSVYLGSGNHYAITALIVAADILKKTLDVKILTGCTPEEEQLVLRFLNQTEYQKTVLIRRGTEIPNWGESDS</sequence>
<dbReference type="RefSeq" id="WP_105303358.1">
    <property type="nucleotide sequence ID" value="NZ_JAQXPC010000099.1"/>
</dbReference>
<organism evidence="1 2">
    <name type="scientific">Stecheria intestinalis</name>
    <dbReference type="NCBI Taxonomy" id="2606630"/>
    <lineage>
        <taxon>Bacteria</taxon>
        <taxon>Bacillati</taxon>
        <taxon>Bacillota</taxon>
        <taxon>Erysipelotrichia</taxon>
        <taxon>Erysipelotrichales</taxon>
        <taxon>Erysipelotrichaceae</taxon>
        <taxon>Stecheria</taxon>
    </lineage>
</organism>
<comment type="caution">
    <text evidence="1">The sequence shown here is derived from an EMBL/GenBank/DDBJ whole genome shotgun (WGS) entry which is preliminary data.</text>
</comment>
<proteinExistence type="predicted"/>